<keyword evidence="2" id="KW-1185">Reference proteome</keyword>
<dbReference type="EMBL" id="JACRWH010000024">
    <property type="protein sequence ID" value="MBC6012431.1"/>
    <property type="molecule type" value="Genomic_DNA"/>
</dbReference>
<protein>
    <recommendedName>
        <fullName evidence="3">HNH endonuclease</fullName>
    </recommendedName>
</protein>
<dbReference type="Proteomes" id="UP000649075">
    <property type="component" value="Unassembled WGS sequence"/>
</dbReference>
<comment type="caution">
    <text evidence="1">The sequence shown here is derived from an EMBL/GenBank/DDBJ whole genome shotgun (WGS) entry which is preliminary data.</text>
</comment>
<evidence type="ECO:0000313" key="1">
    <source>
        <dbReference type="EMBL" id="MBC6012431.1"/>
    </source>
</evidence>
<sequence length="255" mass="31476">MMIDYKENLINENSELNQYDPITKLMKYRMLSNEEMIDRDRCECAYRAYKKLNWLNDNNKDLEPDTFFSSPYYYIKEMCRKYDIENNNNYYVSDFKRFVISEKDEDYLNMDNNRAQYLRKEWFCLKSTKEHYRKIFTNEDVLFYVESAHKIGAFHIIPKRFGYLPKCKWLLDDGIRALMVIEDNWISIKRSYGNISFEEYKRKFMLEDVYYNRKLRKELMIDFNMTWEELFETLKKLAIVINNRTESIIRRLEEM</sequence>
<evidence type="ECO:0008006" key="3">
    <source>
        <dbReference type="Google" id="ProtNLM"/>
    </source>
</evidence>
<name>A0ABR7KJ03_9FIRM</name>
<proteinExistence type="predicted"/>
<reference evidence="1 2" key="1">
    <citation type="submission" date="2020-08" db="EMBL/GenBank/DDBJ databases">
        <authorList>
            <person name="Liu C."/>
            <person name="Sun Q."/>
        </authorList>
    </citation>
    <scope>NUCLEOTIDE SEQUENCE [LARGE SCALE GENOMIC DNA]</scope>
    <source>
        <strain evidence="1 2">L34</strain>
    </source>
</reference>
<evidence type="ECO:0000313" key="2">
    <source>
        <dbReference type="Proteomes" id="UP000649075"/>
    </source>
</evidence>
<gene>
    <name evidence="1" type="ORF">H8911_06730</name>
</gene>
<accession>A0ABR7KJ03</accession>
<organism evidence="1 2">
    <name type="scientific">Holdemanella hominis</name>
    <dbReference type="NCBI Taxonomy" id="2764327"/>
    <lineage>
        <taxon>Bacteria</taxon>
        <taxon>Bacillati</taxon>
        <taxon>Bacillota</taxon>
        <taxon>Erysipelotrichia</taxon>
        <taxon>Erysipelotrichales</taxon>
        <taxon>Erysipelotrichaceae</taxon>
        <taxon>Holdemanella</taxon>
    </lineage>
</organism>
<dbReference type="RefSeq" id="WP_186999102.1">
    <property type="nucleotide sequence ID" value="NZ_JACRWH010000024.1"/>
</dbReference>